<evidence type="ECO:0000313" key="1">
    <source>
        <dbReference type="EMBL" id="KAI6092720.1"/>
    </source>
</evidence>
<dbReference type="EMBL" id="MU394282">
    <property type="protein sequence ID" value="KAI6092720.1"/>
    <property type="molecule type" value="Genomic_DNA"/>
</dbReference>
<gene>
    <name evidence="1" type="ORF">F4821DRAFT_223113</name>
</gene>
<dbReference type="Proteomes" id="UP001497680">
    <property type="component" value="Unassembled WGS sequence"/>
</dbReference>
<evidence type="ECO:0000313" key="2">
    <source>
        <dbReference type="Proteomes" id="UP001497680"/>
    </source>
</evidence>
<organism evidence="1 2">
    <name type="scientific">Hypoxylon rubiginosum</name>
    <dbReference type="NCBI Taxonomy" id="110542"/>
    <lineage>
        <taxon>Eukaryota</taxon>
        <taxon>Fungi</taxon>
        <taxon>Dikarya</taxon>
        <taxon>Ascomycota</taxon>
        <taxon>Pezizomycotina</taxon>
        <taxon>Sordariomycetes</taxon>
        <taxon>Xylariomycetidae</taxon>
        <taxon>Xylariales</taxon>
        <taxon>Hypoxylaceae</taxon>
        <taxon>Hypoxylon</taxon>
    </lineage>
</organism>
<keyword evidence="2" id="KW-1185">Reference proteome</keyword>
<proteinExistence type="predicted"/>
<name>A0ACC0DJL4_9PEZI</name>
<comment type="caution">
    <text evidence="1">The sequence shown here is derived from an EMBL/GenBank/DDBJ whole genome shotgun (WGS) entry which is preliminary data.</text>
</comment>
<accession>A0ACC0DJL4</accession>
<protein>
    <submittedName>
        <fullName evidence="1">Aldo/keto reductase</fullName>
    </submittedName>
</protein>
<reference evidence="1 2" key="1">
    <citation type="journal article" date="2022" name="New Phytol.">
        <title>Ecological generalism drives hyperdiversity of secondary metabolite gene clusters in xylarialean endophytes.</title>
        <authorList>
            <person name="Franco M.E.E."/>
            <person name="Wisecaver J.H."/>
            <person name="Arnold A.E."/>
            <person name="Ju Y.M."/>
            <person name="Slot J.C."/>
            <person name="Ahrendt S."/>
            <person name="Moore L.P."/>
            <person name="Eastman K.E."/>
            <person name="Scott K."/>
            <person name="Konkel Z."/>
            <person name="Mondo S.J."/>
            <person name="Kuo A."/>
            <person name="Hayes R.D."/>
            <person name="Haridas S."/>
            <person name="Andreopoulos B."/>
            <person name="Riley R."/>
            <person name="LaButti K."/>
            <person name="Pangilinan J."/>
            <person name="Lipzen A."/>
            <person name="Amirebrahimi M."/>
            <person name="Yan J."/>
            <person name="Adam C."/>
            <person name="Keymanesh K."/>
            <person name="Ng V."/>
            <person name="Louie K."/>
            <person name="Northen T."/>
            <person name="Drula E."/>
            <person name="Henrissat B."/>
            <person name="Hsieh H.M."/>
            <person name="Youens-Clark K."/>
            <person name="Lutzoni F."/>
            <person name="Miadlikowska J."/>
            <person name="Eastwood D.C."/>
            <person name="Hamelin R.C."/>
            <person name="Grigoriev I.V."/>
            <person name="U'Ren J.M."/>
        </authorList>
    </citation>
    <scope>NUCLEOTIDE SEQUENCE [LARGE SCALE GENOMIC DNA]</scope>
    <source>
        <strain evidence="1 2">ER1909</strain>
    </source>
</reference>
<sequence>MRTTFRARRPFSLITLSLSIKKAHVKHNSSLLNFNHHTKLIASPRSQALFARSFAMDMKPAPMPKLLYGTAWKKDATADLVLAALKAGFRGIDTAAQPVHYNERLVGAAVKQAISSGIVKRGDVFIQTKFTSTLGQDLSDLSSLPYDPNAPLEEQVHASVASSLQNFRYSESEEPYIDCLVLHSPLHTIEDTTTVWKTLETYVPQKIRQLGISNTPLPIFDYMCISPAITIRPAVVQNRFYPGNDWEKYLRAYCREKSIPFQAFWTLTGNPQLLLSDPVQKLADYAGVERPVALYSLVLALGGTSILDGTTNESHMVDDLKGIEIVNDYAQSADGQNFWPALLAVFKQWIGGER</sequence>